<feature type="transmembrane region" description="Helical" evidence="1">
    <location>
        <begin position="134"/>
        <end position="154"/>
    </location>
</feature>
<feature type="transmembrane region" description="Helical" evidence="1">
    <location>
        <begin position="67"/>
        <end position="89"/>
    </location>
</feature>
<feature type="transmembrane region" description="Helical" evidence="1">
    <location>
        <begin position="174"/>
        <end position="194"/>
    </location>
</feature>
<organism evidence="2 3">
    <name type="scientific">Gigaspora margarita</name>
    <dbReference type="NCBI Taxonomy" id="4874"/>
    <lineage>
        <taxon>Eukaryota</taxon>
        <taxon>Fungi</taxon>
        <taxon>Fungi incertae sedis</taxon>
        <taxon>Mucoromycota</taxon>
        <taxon>Glomeromycotina</taxon>
        <taxon>Glomeromycetes</taxon>
        <taxon>Diversisporales</taxon>
        <taxon>Gigasporaceae</taxon>
        <taxon>Gigaspora</taxon>
    </lineage>
</organism>
<keyword evidence="1" id="KW-0472">Membrane</keyword>
<gene>
    <name evidence="2" type="ORF">F8M41_009119</name>
</gene>
<evidence type="ECO:0000313" key="3">
    <source>
        <dbReference type="Proteomes" id="UP000439903"/>
    </source>
</evidence>
<keyword evidence="1" id="KW-0812">Transmembrane</keyword>
<dbReference type="Proteomes" id="UP000439903">
    <property type="component" value="Unassembled WGS sequence"/>
</dbReference>
<name>A0A8H4A445_GIGMA</name>
<dbReference type="EMBL" id="WTPW01001978">
    <property type="protein sequence ID" value="KAF0403964.1"/>
    <property type="molecule type" value="Genomic_DNA"/>
</dbReference>
<evidence type="ECO:0008006" key="4">
    <source>
        <dbReference type="Google" id="ProtNLM"/>
    </source>
</evidence>
<feature type="transmembrane region" description="Helical" evidence="1">
    <location>
        <begin position="101"/>
        <end position="122"/>
    </location>
</feature>
<protein>
    <recommendedName>
        <fullName evidence="4">MARVEL domain-containing protein</fullName>
    </recommendedName>
</protein>
<sequence length="210" mass="24052">MNEDSSISGIIDIETGGKEDSFTKKYPIHIEHSLTFDNLSINTINISDSTESVFSLHLHTINKLIRFFNIMLMIILILLISMLIMRNYSFFKDLSDNSSEIFLPTSLSIQIILAILEFISICNTLIRCKSGIRTITLCAIGFLTYFILAVMNILMVPPEKFCNHQNNMQSCNLFSAILVLTWIPVICYLLVMGLSTSEWWERKCVPLRRN</sequence>
<evidence type="ECO:0000256" key="1">
    <source>
        <dbReference type="SAM" id="Phobius"/>
    </source>
</evidence>
<accession>A0A8H4A445</accession>
<proteinExistence type="predicted"/>
<evidence type="ECO:0000313" key="2">
    <source>
        <dbReference type="EMBL" id="KAF0403964.1"/>
    </source>
</evidence>
<keyword evidence="1" id="KW-1133">Transmembrane helix</keyword>
<reference evidence="2 3" key="1">
    <citation type="journal article" date="2019" name="Environ. Microbiol.">
        <title>At the nexus of three kingdoms: the genome of the mycorrhizal fungus Gigaspora margarita provides insights into plant, endobacterial and fungal interactions.</title>
        <authorList>
            <person name="Venice F."/>
            <person name="Ghignone S."/>
            <person name="Salvioli di Fossalunga A."/>
            <person name="Amselem J."/>
            <person name="Novero M."/>
            <person name="Xianan X."/>
            <person name="Sedzielewska Toro K."/>
            <person name="Morin E."/>
            <person name="Lipzen A."/>
            <person name="Grigoriev I.V."/>
            <person name="Henrissat B."/>
            <person name="Martin F.M."/>
            <person name="Bonfante P."/>
        </authorList>
    </citation>
    <scope>NUCLEOTIDE SEQUENCE [LARGE SCALE GENOMIC DNA]</scope>
    <source>
        <strain evidence="2 3">BEG34</strain>
    </source>
</reference>
<dbReference type="AlphaFoldDB" id="A0A8H4A445"/>
<keyword evidence="3" id="KW-1185">Reference proteome</keyword>
<comment type="caution">
    <text evidence="2">The sequence shown here is derived from an EMBL/GenBank/DDBJ whole genome shotgun (WGS) entry which is preliminary data.</text>
</comment>